<feature type="transmembrane region" description="Helical" evidence="1">
    <location>
        <begin position="90"/>
        <end position="112"/>
    </location>
</feature>
<evidence type="ECO:0000256" key="1">
    <source>
        <dbReference type="SAM" id="Phobius"/>
    </source>
</evidence>
<evidence type="ECO:0000313" key="2">
    <source>
        <dbReference type="EMBL" id="KAE9542954.1"/>
    </source>
</evidence>
<dbReference type="Proteomes" id="UP000475862">
    <property type="component" value="Unassembled WGS sequence"/>
</dbReference>
<feature type="transmembrane region" description="Helical" evidence="1">
    <location>
        <begin position="186"/>
        <end position="204"/>
    </location>
</feature>
<keyword evidence="3" id="KW-1185">Reference proteome</keyword>
<dbReference type="AlphaFoldDB" id="A0A6G0U1K7"/>
<proteinExistence type="predicted"/>
<comment type="caution">
    <text evidence="2">The sequence shown here is derived from an EMBL/GenBank/DDBJ whole genome shotgun (WGS) entry which is preliminary data.</text>
</comment>
<name>A0A6G0U1K7_APHGL</name>
<protein>
    <submittedName>
        <fullName evidence="2">Uncharacterized protein</fullName>
    </submittedName>
</protein>
<feature type="transmembrane region" description="Helical" evidence="1">
    <location>
        <begin position="52"/>
        <end position="70"/>
    </location>
</feature>
<reference evidence="2 3" key="1">
    <citation type="submission" date="2019-08" db="EMBL/GenBank/DDBJ databases">
        <title>The genome of the soybean aphid Biotype 1, its phylome, world population structure and adaptation to the North American continent.</title>
        <authorList>
            <person name="Giordano R."/>
            <person name="Donthu R.K."/>
            <person name="Hernandez A.G."/>
            <person name="Wright C.L."/>
            <person name="Zimin A.V."/>
        </authorList>
    </citation>
    <scope>NUCLEOTIDE SEQUENCE [LARGE SCALE GENOMIC DNA]</scope>
    <source>
        <tissue evidence="2">Whole aphids</tissue>
    </source>
</reference>
<gene>
    <name evidence="2" type="ORF">AGLY_002865</name>
</gene>
<accession>A0A6G0U1K7</accession>
<feature type="transmembrane region" description="Helical" evidence="1">
    <location>
        <begin position="139"/>
        <end position="157"/>
    </location>
</feature>
<keyword evidence="1" id="KW-1133">Transmembrane helix</keyword>
<evidence type="ECO:0000313" key="3">
    <source>
        <dbReference type="Proteomes" id="UP000475862"/>
    </source>
</evidence>
<dbReference type="EMBL" id="VYZN01000009">
    <property type="protein sequence ID" value="KAE9542954.1"/>
    <property type="molecule type" value="Genomic_DNA"/>
</dbReference>
<keyword evidence="1" id="KW-0472">Membrane</keyword>
<organism evidence="2 3">
    <name type="scientific">Aphis glycines</name>
    <name type="common">Soybean aphid</name>
    <dbReference type="NCBI Taxonomy" id="307491"/>
    <lineage>
        <taxon>Eukaryota</taxon>
        <taxon>Metazoa</taxon>
        <taxon>Ecdysozoa</taxon>
        <taxon>Arthropoda</taxon>
        <taxon>Hexapoda</taxon>
        <taxon>Insecta</taxon>
        <taxon>Pterygota</taxon>
        <taxon>Neoptera</taxon>
        <taxon>Paraneoptera</taxon>
        <taxon>Hemiptera</taxon>
        <taxon>Sternorrhyncha</taxon>
        <taxon>Aphidomorpha</taxon>
        <taxon>Aphidoidea</taxon>
        <taxon>Aphididae</taxon>
        <taxon>Aphidini</taxon>
        <taxon>Aphis</taxon>
        <taxon>Aphis</taxon>
    </lineage>
</organism>
<feature type="transmembrane region" description="Helical" evidence="1">
    <location>
        <begin position="224"/>
        <end position="242"/>
    </location>
</feature>
<keyword evidence="1" id="KW-0812">Transmembrane</keyword>
<sequence length="288" mass="34561">MFIFNCHMNIHDVIFIVLKCLIDHTIMMTKVLKFTHTLCSVNLIFKLFNETVKTFICIHIYFLLSSDYYLQTSKINLINDLVLNHHDNKFYQYCLIVYIFAHKTLSMVYLFVLGEDTIIIINQNLFCHVTSKLIFSKRFFVLIFFFFFVNTFIFNYYEIKYINVELIIQVNSCYILILPKFISNNYVKIIKTIYFLPFIFNFIIFNQYKINHVKWSKHLKLPKLVSFIVTLISCCWLFNLRLLKLDPARMIIFCAIFMLQTFPLSKIINKCNQDSVPFLFIFLSRIII</sequence>